<dbReference type="Pfam" id="PF20180">
    <property type="entry name" value="UQCC2_CBP6"/>
    <property type="match status" value="1"/>
</dbReference>
<reference evidence="1" key="1">
    <citation type="journal article" date="2014" name="Genome Announc.">
        <title>Draft genome sequence of Rhodosporidium toruloides CECT1137, an oleaginous yeast of biotechnological interest.</title>
        <authorList>
            <person name="Morin N."/>
            <person name="Calcas X."/>
            <person name="Devillers H."/>
            <person name="Durrens P."/>
            <person name="Sherman D.J."/>
            <person name="Nicaud J.-M."/>
            <person name="Neuveglise C."/>
        </authorList>
    </citation>
    <scope>NUCLEOTIDE SEQUENCE</scope>
    <source>
        <strain evidence="1">CECT1137</strain>
    </source>
</reference>
<dbReference type="GO" id="GO:0034551">
    <property type="term" value="P:mitochondrial respiratory chain complex III assembly"/>
    <property type="evidence" value="ECO:0007669"/>
    <property type="project" value="TreeGrafter"/>
</dbReference>
<dbReference type="PANTHER" id="PTHR28250:SF1">
    <property type="entry name" value="CYTOCHROME B PRE-MRNA-PROCESSING PROTEIN 6"/>
    <property type="match status" value="1"/>
</dbReference>
<dbReference type="EMBL" id="LK052937">
    <property type="protein sequence ID" value="CDR36757.1"/>
    <property type="molecule type" value="Genomic_DNA"/>
</dbReference>
<sequence length="120" mass="13710">MASTQRLRQAWHQAAQAWPRDPLRPTVQFADAIRAAADRALADTVTLSPKQEQKAEQACQSLLRMANNEAARRYPMQPSTTKPASFPKHYARIEDAVARVTRGEKMERPGFLQRWFRFSA</sequence>
<accession>A0A061APV2</accession>
<gene>
    <name evidence="1" type="ORF">RHTO0S_02e06458g</name>
</gene>
<dbReference type="InterPro" id="IPR037653">
    <property type="entry name" value="Cbp6"/>
</dbReference>
<evidence type="ECO:0000313" key="1">
    <source>
        <dbReference type="EMBL" id="CDR36757.1"/>
    </source>
</evidence>
<dbReference type="PANTHER" id="PTHR28250">
    <property type="entry name" value="CYTOCHROME B PRE-MRNA-PROCESSING PROTEIN 6"/>
    <property type="match status" value="1"/>
</dbReference>
<dbReference type="GO" id="GO:0043022">
    <property type="term" value="F:ribosome binding"/>
    <property type="evidence" value="ECO:0007669"/>
    <property type="project" value="InterPro"/>
</dbReference>
<name>A0A061APV2_RHOTO</name>
<dbReference type="OrthoDB" id="2107880at2759"/>
<proteinExistence type="predicted"/>
<protein>
    <submittedName>
        <fullName evidence="1">RHTO0S02e06458g1_1</fullName>
    </submittedName>
</protein>
<organism evidence="1">
    <name type="scientific">Rhodotorula toruloides</name>
    <name type="common">Yeast</name>
    <name type="synonym">Rhodosporidium toruloides</name>
    <dbReference type="NCBI Taxonomy" id="5286"/>
    <lineage>
        <taxon>Eukaryota</taxon>
        <taxon>Fungi</taxon>
        <taxon>Dikarya</taxon>
        <taxon>Basidiomycota</taxon>
        <taxon>Pucciniomycotina</taxon>
        <taxon>Microbotryomycetes</taxon>
        <taxon>Sporidiobolales</taxon>
        <taxon>Sporidiobolaceae</taxon>
        <taxon>Rhodotorula</taxon>
    </lineage>
</organism>
<dbReference type="AlphaFoldDB" id="A0A061APV2"/>
<dbReference type="GO" id="GO:0061671">
    <property type="term" value="C:Cbp3p-Cbp6 complex"/>
    <property type="evidence" value="ECO:0007669"/>
    <property type="project" value="InterPro"/>
</dbReference>